<feature type="region of interest" description="Disordered" evidence="5">
    <location>
        <begin position="538"/>
        <end position="582"/>
    </location>
</feature>
<comment type="subcellular location">
    <subcellularLocation>
        <location evidence="1">Mitochondrion</location>
    </subcellularLocation>
</comment>
<dbReference type="Proteomes" id="UP000054558">
    <property type="component" value="Unassembled WGS sequence"/>
</dbReference>
<dbReference type="PANTHER" id="PTHR23354:SF62">
    <property type="entry name" value="MUSTARD, ISOFORM V"/>
    <property type="match status" value="1"/>
</dbReference>
<keyword evidence="8" id="KW-1185">Reference proteome</keyword>
<evidence type="ECO:0000256" key="5">
    <source>
        <dbReference type="SAM" id="MobiDB-lite"/>
    </source>
</evidence>
<feature type="region of interest" description="Disordered" evidence="5">
    <location>
        <begin position="207"/>
        <end position="297"/>
    </location>
</feature>
<feature type="compositionally biased region" description="Basic and acidic residues" evidence="5">
    <location>
        <begin position="44"/>
        <end position="58"/>
    </location>
</feature>
<evidence type="ECO:0000256" key="2">
    <source>
        <dbReference type="ARBA" id="ARBA00009540"/>
    </source>
</evidence>
<feature type="domain" description="TLDc" evidence="6">
    <location>
        <begin position="661"/>
        <end position="820"/>
    </location>
</feature>
<evidence type="ECO:0000313" key="7">
    <source>
        <dbReference type="EMBL" id="GAQ88147.1"/>
    </source>
</evidence>
<feature type="region of interest" description="Disordered" evidence="5">
    <location>
        <begin position="1"/>
        <end position="27"/>
    </location>
</feature>
<feature type="compositionally biased region" description="Polar residues" evidence="5">
    <location>
        <begin position="541"/>
        <end position="551"/>
    </location>
</feature>
<evidence type="ECO:0000256" key="3">
    <source>
        <dbReference type="ARBA" id="ARBA00023128"/>
    </source>
</evidence>
<gene>
    <name evidence="7" type="ORF">KFL_004040070</name>
</gene>
<dbReference type="SMART" id="SM00584">
    <property type="entry name" value="TLDc"/>
    <property type="match status" value="1"/>
</dbReference>
<evidence type="ECO:0000313" key="8">
    <source>
        <dbReference type="Proteomes" id="UP000054558"/>
    </source>
</evidence>
<evidence type="ECO:0000256" key="4">
    <source>
        <dbReference type="ARBA" id="ARBA00040604"/>
    </source>
</evidence>
<feature type="region of interest" description="Disordered" evidence="5">
    <location>
        <begin position="381"/>
        <end position="439"/>
    </location>
</feature>
<proteinExistence type="inferred from homology"/>
<reference evidence="7 8" key="1">
    <citation type="journal article" date="2014" name="Nat. Commun.">
        <title>Klebsormidium flaccidum genome reveals primary factors for plant terrestrial adaptation.</title>
        <authorList>
            <person name="Hori K."/>
            <person name="Maruyama F."/>
            <person name="Fujisawa T."/>
            <person name="Togashi T."/>
            <person name="Yamamoto N."/>
            <person name="Seo M."/>
            <person name="Sato S."/>
            <person name="Yamada T."/>
            <person name="Mori H."/>
            <person name="Tajima N."/>
            <person name="Moriyama T."/>
            <person name="Ikeuchi M."/>
            <person name="Watanabe M."/>
            <person name="Wada H."/>
            <person name="Kobayashi K."/>
            <person name="Saito M."/>
            <person name="Masuda T."/>
            <person name="Sasaki-Sekimoto Y."/>
            <person name="Mashiguchi K."/>
            <person name="Awai K."/>
            <person name="Shimojima M."/>
            <person name="Masuda S."/>
            <person name="Iwai M."/>
            <person name="Nobusawa T."/>
            <person name="Narise T."/>
            <person name="Kondo S."/>
            <person name="Saito H."/>
            <person name="Sato R."/>
            <person name="Murakawa M."/>
            <person name="Ihara Y."/>
            <person name="Oshima-Yamada Y."/>
            <person name="Ohtaka K."/>
            <person name="Satoh M."/>
            <person name="Sonobe K."/>
            <person name="Ishii M."/>
            <person name="Ohtani R."/>
            <person name="Kanamori-Sato M."/>
            <person name="Honoki R."/>
            <person name="Miyazaki D."/>
            <person name="Mochizuki H."/>
            <person name="Umetsu J."/>
            <person name="Higashi K."/>
            <person name="Shibata D."/>
            <person name="Kamiya Y."/>
            <person name="Sato N."/>
            <person name="Nakamura Y."/>
            <person name="Tabata S."/>
            <person name="Ida S."/>
            <person name="Kurokawa K."/>
            <person name="Ohta H."/>
        </authorList>
    </citation>
    <scope>NUCLEOTIDE SEQUENCE [LARGE SCALE GENOMIC DNA]</scope>
    <source>
        <strain evidence="7 8">NIES-2285</strain>
    </source>
</reference>
<feature type="region of interest" description="Disordered" evidence="5">
    <location>
        <begin position="40"/>
        <end position="61"/>
    </location>
</feature>
<protein>
    <recommendedName>
        <fullName evidence="4">Oxidation resistance protein 1</fullName>
    </recommendedName>
</protein>
<feature type="compositionally biased region" description="Basic and acidic residues" evidence="5">
    <location>
        <begin position="207"/>
        <end position="220"/>
    </location>
</feature>
<dbReference type="STRING" id="105231.A0A1Y1IHF2"/>
<dbReference type="OrthoDB" id="26679at2759"/>
<sequence length="820" mass="87051">MGTVASKLEPIELETETDADSETYHSSDEAIESSLQDVVEDVSLDERGSAGEDHESKSNGEAATLAKMDLEDYKVNQTSIEAELGLNVGQLKKVTERGLEASTTLKEDLMATDVESEAKQLNGPAVAANAGLEAGTESNEGFMEIDLDLASEQPGDANDGGLEAGSTLVDSTMALEQAGDGSRIEQDQLIVAPEVASGATAGVALQNEEHQPRLSADDRSGAATELVSEQTGEEQRAESRRPSASGAGTHGILQKATDLTERRESEPALVPSEPPPLGSVDEQSQQGPTEEADTGRIPFFIITNTGRKAASPRLSNETIDFPGARISADKFVGLRYVREGGDVSQSGSASPGVRLLGAIQDFPSRTAVAAGKTVTSLLSVLPSPRRSSSGGEKAVADPTEAGRGGQEKETSTPRDGSASAAEGPASTSGSGSRRQSVDSPELHVWEIIWKDHSKHTQDRPGGTLQQVQFETTKAGFRFIQRIIDIWSLEATETSAMTEAAKAALKAQDLLDTNTDYPFSKPETLTAANNIFPRSLFGKVRGTSNGTPNQPEALSRAASEDLQASASEVERTKSGLSVAERTESGVSVAESVESLSSAKSGASAGGVAIALVASGTKNGYGGGLQHVMIPESDPVAGLPPPEKPGAPLVEGRFLPNMSPHSHVLQQPHIRALAAALPVRFRLSPWVLLYSTWRDGISLQTMYRKAAKKGPCVLVILDTKHNVFGCHTSESWKVHPRYYGSGESFVFQLYPEMRIYRWTRDNNYIMFGTPDSIHIGGGSHFALSVRGDLLSGCTGACETFGNGPLVKPEEYGILHVELWGFQ</sequence>
<dbReference type="PANTHER" id="PTHR23354">
    <property type="entry name" value="NUCLEOLAR PROTEIN 7/ESTROGEN RECEPTOR COACTIVATOR-RELATED"/>
    <property type="match status" value="1"/>
</dbReference>
<accession>A0A1Y1IHF2</accession>
<dbReference type="Pfam" id="PF07534">
    <property type="entry name" value="TLD"/>
    <property type="match status" value="1"/>
</dbReference>
<dbReference type="EMBL" id="DF237353">
    <property type="protein sequence ID" value="GAQ88147.1"/>
    <property type="molecule type" value="Genomic_DNA"/>
</dbReference>
<dbReference type="PROSITE" id="PS51886">
    <property type="entry name" value="TLDC"/>
    <property type="match status" value="1"/>
</dbReference>
<dbReference type="GO" id="GO:0005739">
    <property type="term" value="C:mitochondrion"/>
    <property type="evidence" value="ECO:0007669"/>
    <property type="project" value="UniProtKB-SubCell"/>
</dbReference>
<dbReference type="InterPro" id="IPR006571">
    <property type="entry name" value="TLDc_dom"/>
</dbReference>
<evidence type="ECO:0000259" key="6">
    <source>
        <dbReference type="PROSITE" id="PS51886"/>
    </source>
</evidence>
<feature type="compositionally biased region" description="Acidic residues" evidence="5">
    <location>
        <begin position="11"/>
        <end position="21"/>
    </location>
</feature>
<feature type="compositionally biased region" description="Polar residues" evidence="5">
    <location>
        <begin position="425"/>
        <end position="438"/>
    </location>
</feature>
<name>A0A1Y1IHF2_KLENI</name>
<organism evidence="7 8">
    <name type="scientific">Klebsormidium nitens</name>
    <name type="common">Green alga</name>
    <name type="synonym">Ulothrix nitens</name>
    <dbReference type="NCBI Taxonomy" id="105231"/>
    <lineage>
        <taxon>Eukaryota</taxon>
        <taxon>Viridiplantae</taxon>
        <taxon>Streptophyta</taxon>
        <taxon>Klebsormidiophyceae</taxon>
        <taxon>Klebsormidiales</taxon>
        <taxon>Klebsormidiaceae</taxon>
        <taxon>Klebsormidium</taxon>
    </lineage>
</organism>
<comment type="similarity">
    <text evidence="2">Belongs to the OXR1 family.</text>
</comment>
<dbReference type="AlphaFoldDB" id="A0A1Y1IHF2"/>
<evidence type="ECO:0000256" key="1">
    <source>
        <dbReference type="ARBA" id="ARBA00004173"/>
    </source>
</evidence>
<keyword evidence="3" id="KW-0496">Mitochondrion</keyword>